<sequence>MMQLKKQIILFLCLCSFAVNAQNTYKRWPDIIRKSDAAWFATADAKRIAENVLLYQRDIGGWPKNIQMQDELTEKQKKDVMALKKRP</sequence>
<reference evidence="2 3" key="1">
    <citation type="submission" date="2016-08" db="EMBL/GenBank/DDBJ databases">
        <title>Complete genome sequence of Flavobacterium johnsoniae strain GSE09, a volatile-producing biocontrol agent isolated from cucumber (Cucumis sativus).</title>
        <authorList>
            <person name="Jeong J.-J."/>
            <person name="Oh J.Y."/>
            <person name="Jim Y.J."/>
            <person name="Sang M.K."/>
            <person name="Kim K.D."/>
        </authorList>
    </citation>
    <scope>NUCLEOTIDE SEQUENCE [LARGE SCALE GENOMIC DNA]</scope>
    <source>
        <strain evidence="2 3">GSE09</strain>
    </source>
</reference>
<accession>A0AAC9GJ72</accession>
<proteinExistence type="predicted"/>
<feature type="signal peptide" evidence="1">
    <location>
        <begin position="1"/>
        <end position="21"/>
    </location>
</feature>
<evidence type="ECO:0008006" key="4">
    <source>
        <dbReference type="Google" id="ProtNLM"/>
    </source>
</evidence>
<dbReference type="KEGG" id="fjg:BB050_03236"/>
<dbReference type="AlphaFoldDB" id="A0AAC9GJ72"/>
<protein>
    <recommendedName>
        <fullName evidence="4">Pectate lyase</fullName>
    </recommendedName>
</protein>
<dbReference type="GeneID" id="301552826"/>
<evidence type="ECO:0000256" key="1">
    <source>
        <dbReference type="SAM" id="SignalP"/>
    </source>
</evidence>
<dbReference type="SUPFAM" id="SSF81853">
    <property type="entry name" value="Family 10 polysaccharide lyase"/>
    <property type="match status" value="1"/>
</dbReference>
<dbReference type="RefSeq" id="WP_236940340.1">
    <property type="nucleotide sequence ID" value="NZ_CP016907.1"/>
</dbReference>
<evidence type="ECO:0000313" key="2">
    <source>
        <dbReference type="EMBL" id="AOC96325.1"/>
    </source>
</evidence>
<feature type="chain" id="PRO_5042082050" description="Pectate lyase" evidence="1">
    <location>
        <begin position="22"/>
        <end position="87"/>
    </location>
</feature>
<keyword evidence="1" id="KW-0732">Signal</keyword>
<name>A0AAC9GJ72_9FLAO</name>
<dbReference type="EMBL" id="CP016907">
    <property type="protein sequence ID" value="AOC96325.1"/>
    <property type="molecule type" value="Genomic_DNA"/>
</dbReference>
<dbReference type="Gene3D" id="1.50.10.20">
    <property type="match status" value="1"/>
</dbReference>
<organism evidence="2 3">
    <name type="scientific">Flavobacterium anhuiense</name>
    <dbReference type="NCBI Taxonomy" id="459526"/>
    <lineage>
        <taxon>Bacteria</taxon>
        <taxon>Pseudomonadati</taxon>
        <taxon>Bacteroidota</taxon>
        <taxon>Flavobacteriia</taxon>
        <taxon>Flavobacteriales</taxon>
        <taxon>Flavobacteriaceae</taxon>
        <taxon>Flavobacterium</taxon>
    </lineage>
</organism>
<gene>
    <name evidence="2" type="ORF">BB050_03236</name>
</gene>
<evidence type="ECO:0000313" key="3">
    <source>
        <dbReference type="Proteomes" id="UP000093276"/>
    </source>
</evidence>
<dbReference type="Proteomes" id="UP000093276">
    <property type="component" value="Chromosome"/>
</dbReference>